<proteinExistence type="predicted"/>
<dbReference type="HOGENOM" id="CLU_2179287_0_0_9"/>
<gene>
    <name evidence="2" type="ORF">CSCA_0793</name>
</gene>
<keyword evidence="3" id="KW-1185">Reference proteome</keyword>
<feature type="transmembrane region" description="Helical" evidence="1">
    <location>
        <begin position="21"/>
        <end position="39"/>
    </location>
</feature>
<dbReference type="Proteomes" id="UP000033115">
    <property type="component" value="Chromosome"/>
</dbReference>
<dbReference type="AlphaFoldDB" id="A0A0E3JX94"/>
<feature type="transmembrane region" description="Helical" evidence="1">
    <location>
        <begin position="88"/>
        <end position="108"/>
    </location>
</feature>
<evidence type="ECO:0000313" key="2">
    <source>
        <dbReference type="EMBL" id="AKA67918.1"/>
    </source>
</evidence>
<evidence type="ECO:0000256" key="1">
    <source>
        <dbReference type="SAM" id="Phobius"/>
    </source>
</evidence>
<protein>
    <submittedName>
        <fullName evidence="2">Uncharacterized protein</fullName>
    </submittedName>
</protein>
<reference evidence="2 3" key="1">
    <citation type="journal article" date="2015" name="J. Biotechnol.">
        <title>Complete genome sequence of a malodorant-producing acetogen, Clostridium scatologenes ATCC 25775(T).</title>
        <authorList>
            <person name="Zhu Z."/>
            <person name="Guo T."/>
            <person name="Zheng H."/>
            <person name="Song T."/>
            <person name="Ouyang P."/>
            <person name="Xie J."/>
        </authorList>
    </citation>
    <scope>NUCLEOTIDE SEQUENCE [LARGE SCALE GENOMIC DNA]</scope>
    <source>
        <strain evidence="2 3">ATCC 25775</strain>
    </source>
</reference>
<name>A0A0E3JX94_CLOSL</name>
<dbReference type="EMBL" id="CP009933">
    <property type="protein sequence ID" value="AKA67918.1"/>
    <property type="molecule type" value="Genomic_DNA"/>
</dbReference>
<keyword evidence="1" id="KW-1133">Transmembrane helix</keyword>
<evidence type="ECO:0000313" key="3">
    <source>
        <dbReference type="Proteomes" id="UP000033115"/>
    </source>
</evidence>
<dbReference type="RefSeq" id="WP_029159794.1">
    <property type="nucleotide sequence ID" value="NZ_CP009933.1"/>
</dbReference>
<sequence length="109" mass="12305">MFKKSKNTSIYGIIDERTKSIVYQGDAYACRFIMFAILFDVFLRGLHLSNPLIESNFDLLLIVIIGGLISTAYQIKNKVISSHSATRSFIVIALFSALVAFLITFFCIR</sequence>
<dbReference type="KEGG" id="csq:CSCA_0793"/>
<keyword evidence="1" id="KW-0472">Membrane</keyword>
<organism evidence="2 3">
    <name type="scientific">Clostridium scatologenes</name>
    <dbReference type="NCBI Taxonomy" id="1548"/>
    <lineage>
        <taxon>Bacteria</taxon>
        <taxon>Bacillati</taxon>
        <taxon>Bacillota</taxon>
        <taxon>Clostridia</taxon>
        <taxon>Eubacteriales</taxon>
        <taxon>Clostridiaceae</taxon>
        <taxon>Clostridium</taxon>
    </lineage>
</organism>
<feature type="transmembrane region" description="Helical" evidence="1">
    <location>
        <begin position="59"/>
        <end position="76"/>
    </location>
</feature>
<keyword evidence="1" id="KW-0812">Transmembrane</keyword>
<accession>A0A0E3JX94</accession>